<comment type="caution">
    <text evidence="1">The sequence shown here is derived from an EMBL/GenBank/DDBJ whole genome shotgun (WGS) entry which is preliminary data.</text>
</comment>
<dbReference type="AlphaFoldDB" id="A0AAP8QFE1"/>
<gene>
    <name evidence="1" type="ORF">C4A77_06320</name>
</gene>
<reference evidence="1 2" key="1">
    <citation type="submission" date="2018-02" db="EMBL/GenBank/DDBJ databases">
        <title>Comparative analysis of genomes of three Brevibacillus laterosporus strains producers of potent antimicrobials isolated from silage.</title>
        <authorList>
            <person name="Kojic M."/>
            <person name="Miljkovic M."/>
            <person name="Studholme D."/>
            <person name="Filipic B."/>
        </authorList>
    </citation>
    <scope>NUCLEOTIDE SEQUENCE [LARGE SCALE GENOMIC DNA]</scope>
    <source>
        <strain evidence="1 2">BGSP11</strain>
    </source>
</reference>
<proteinExistence type="predicted"/>
<evidence type="ECO:0000313" key="2">
    <source>
        <dbReference type="Proteomes" id="UP000239759"/>
    </source>
</evidence>
<dbReference type="Proteomes" id="UP000239759">
    <property type="component" value="Unassembled WGS sequence"/>
</dbReference>
<dbReference type="EMBL" id="PRKQ01000005">
    <property type="protein sequence ID" value="PPB08898.1"/>
    <property type="molecule type" value="Genomic_DNA"/>
</dbReference>
<sequence>MLIRHLDEIGKVFGEPPGWLYHLYIEECFTLSGKVSKRRVRPYLIRCAEIGRYDCIEKIASILLDQAKNIDILFSTAEQLFQKGKHKESAYFFN</sequence>
<protein>
    <submittedName>
        <fullName evidence="1">Uncharacterized protein</fullName>
    </submittedName>
</protein>
<name>A0AAP8QFE1_BRELA</name>
<organism evidence="1 2">
    <name type="scientific">Brevibacillus laterosporus</name>
    <name type="common">Bacillus laterosporus</name>
    <dbReference type="NCBI Taxonomy" id="1465"/>
    <lineage>
        <taxon>Bacteria</taxon>
        <taxon>Bacillati</taxon>
        <taxon>Bacillota</taxon>
        <taxon>Bacilli</taxon>
        <taxon>Bacillales</taxon>
        <taxon>Paenibacillaceae</taxon>
        <taxon>Brevibacillus</taxon>
    </lineage>
</organism>
<accession>A0AAP8QFE1</accession>
<evidence type="ECO:0000313" key="1">
    <source>
        <dbReference type="EMBL" id="PPB08898.1"/>
    </source>
</evidence>